<evidence type="ECO:0000313" key="2">
    <source>
        <dbReference type="EMBL" id="KKJ78632.1"/>
    </source>
</evidence>
<evidence type="ECO:0000313" key="3">
    <source>
        <dbReference type="Proteomes" id="UP000034491"/>
    </source>
</evidence>
<reference evidence="2 3" key="1">
    <citation type="submission" date="2015-03" db="EMBL/GenBank/DDBJ databases">
        <title>Genome sequence of Kiloniella sp. P1-1, isolated from the gut microflora of Pacific white shrimp, Penaeus vannamei.</title>
        <authorList>
            <person name="Shao Z."/>
            <person name="Wang L."/>
            <person name="Li X."/>
        </authorList>
    </citation>
    <scope>NUCLEOTIDE SEQUENCE [LARGE SCALE GENOMIC DNA]</scope>
    <source>
        <strain evidence="2 3">P1-1</strain>
    </source>
</reference>
<gene>
    <name evidence="2" type="ORF">WH95_00585</name>
</gene>
<accession>A0A0M2R9W8</accession>
<keyword evidence="1" id="KW-1133">Transmembrane helix</keyword>
<comment type="caution">
    <text evidence="2">The sequence shown here is derived from an EMBL/GenBank/DDBJ whole genome shotgun (WGS) entry which is preliminary data.</text>
</comment>
<dbReference type="OrthoDB" id="8481632at2"/>
<dbReference type="RefSeq" id="WP_046501626.1">
    <property type="nucleotide sequence ID" value="NZ_LANI01000001.1"/>
</dbReference>
<protein>
    <submittedName>
        <fullName evidence="2">Uncharacterized protein</fullName>
    </submittedName>
</protein>
<sequence length="60" mass="6702">MGWVLFFAGLVGVAFGMWGMYTDAGRVRFDEMDGLYPMFSALAGGILIIVSIIVIYYRSR</sequence>
<keyword evidence="1" id="KW-0812">Transmembrane</keyword>
<proteinExistence type="predicted"/>
<dbReference type="EMBL" id="LANI01000001">
    <property type="protein sequence ID" value="KKJ78632.1"/>
    <property type="molecule type" value="Genomic_DNA"/>
</dbReference>
<keyword evidence="1" id="KW-0472">Membrane</keyword>
<keyword evidence="3" id="KW-1185">Reference proteome</keyword>
<dbReference type="AlphaFoldDB" id="A0A0M2R9W8"/>
<evidence type="ECO:0000256" key="1">
    <source>
        <dbReference type="SAM" id="Phobius"/>
    </source>
</evidence>
<dbReference type="Proteomes" id="UP000034491">
    <property type="component" value="Unassembled WGS sequence"/>
</dbReference>
<name>A0A0M2R9W8_9PROT</name>
<feature type="transmembrane region" description="Helical" evidence="1">
    <location>
        <begin position="34"/>
        <end position="57"/>
    </location>
</feature>
<organism evidence="2 3">
    <name type="scientific">Kiloniella litopenaei</name>
    <dbReference type="NCBI Taxonomy" id="1549748"/>
    <lineage>
        <taxon>Bacteria</taxon>
        <taxon>Pseudomonadati</taxon>
        <taxon>Pseudomonadota</taxon>
        <taxon>Alphaproteobacteria</taxon>
        <taxon>Rhodospirillales</taxon>
        <taxon>Kiloniellaceae</taxon>
        <taxon>Kiloniella</taxon>
    </lineage>
</organism>